<evidence type="ECO:0000259" key="2">
    <source>
        <dbReference type="Pfam" id="PF04471"/>
    </source>
</evidence>
<dbReference type="SUPFAM" id="SSF52980">
    <property type="entry name" value="Restriction endonuclease-like"/>
    <property type="match status" value="1"/>
</dbReference>
<name>A0A3P1VB88_9STRE</name>
<dbReference type="GO" id="GO:0003677">
    <property type="term" value="F:DNA binding"/>
    <property type="evidence" value="ECO:0007669"/>
    <property type="project" value="InterPro"/>
</dbReference>
<accession>A0A3P1VB88</accession>
<dbReference type="GO" id="GO:0004519">
    <property type="term" value="F:endonuclease activity"/>
    <property type="evidence" value="ECO:0007669"/>
    <property type="project" value="UniProtKB-KW"/>
</dbReference>
<sequence>MIKKIQQFLKKLLKTTEAKGSLDEQLNYIPINNRYSFNDSSYKIEKSIHTIFSSKEDSYGKVLVELVILVFEKMGYKAKNNDGLKDNKKDIIVYKPGESKPFLAIQCKSYSPQNNSKKIDNNTVLSFIGATPEFENGRIFITSSYFNSRVIREYSNQVILIDRKGLLDLLIKYFPKETLNVFNSFSLHELEYTCSKCNIGKLHRVYYKNNNVFHCTNCQATYKKQKDRLFFTKYDK</sequence>
<keyword evidence="3" id="KW-0540">Nuclease</keyword>
<feature type="domain" description="Restriction endonuclease type IV Mrr" evidence="2">
    <location>
        <begin position="63"/>
        <end position="170"/>
    </location>
</feature>
<proteinExistence type="predicted"/>
<organism evidence="3 4">
    <name type="scientific">Streptococcus minor</name>
    <dbReference type="NCBI Taxonomy" id="229549"/>
    <lineage>
        <taxon>Bacteria</taxon>
        <taxon>Bacillati</taxon>
        <taxon>Bacillota</taxon>
        <taxon>Bacilli</taxon>
        <taxon>Lactobacillales</taxon>
        <taxon>Streptococcaceae</taxon>
        <taxon>Streptococcus</taxon>
    </lineage>
</organism>
<dbReference type="AlphaFoldDB" id="A0A3P1VB88"/>
<dbReference type="Pfam" id="PF04471">
    <property type="entry name" value="Mrr_cat"/>
    <property type="match status" value="1"/>
</dbReference>
<protein>
    <submittedName>
        <fullName evidence="3">Restriction endonuclease</fullName>
    </submittedName>
</protein>
<dbReference type="InterPro" id="IPR011856">
    <property type="entry name" value="tRNA_endonuc-like_dom_sf"/>
</dbReference>
<reference evidence="3 4" key="1">
    <citation type="submission" date="2018-11" db="EMBL/GenBank/DDBJ databases">
        <title>Genomes From Bacteria Associated with the Canine Oral Cavity: a Test Case for Automated Genome-Based Taxonomic Assignment.</title>
        <authorList>
            <person name="Coil D.A."/>
            <person name="Jospin G."/>
            <person name="Darling A.E."/>
            <person name="Wallis C."/>
            <person name="Davis I.J."/>
            <person name="Harris S."/>
            <person name="Eisen J.A."/>
            <person name="Holcombe L.J."/>
            <person name="O'Flynn C."/>
        </authorList>
    </citation>
    <scope>NUCLEOTIDE SEQUENCE [LARGE SCALE GENOMIC DNA]</scope>
    <source>
        <strain evidence="3 4">OH4621_COT-116</strain>
    </source>
</reference>
<keyword evidence="1" id="KW-0378">Hydrolase</keyword>
<keyword evidence="4" id="KW-1185">Reference proteome</keyword>
<dbReference type="InterPro" id="IPR007560">
    <property type="entry name" value="Restrct_endonuc_IV_Mrr"/>
</dbReference>
<dbReference type="RefSeq" id="WP_124776387.1">
    <property type="nucleotide sequence ID" value="NZ_RQZA01000003.1"/>
</dbReference>
<comment type="caution">
    <text evidence="3">The sequence shown here is derived from an EMBL/GenBank/DDBJ whole genome shotgun (WGS) entry which is preliminary data.</text>
</comment>
<evidence type="ECO:0000313" key="3">
    <source>
        <dbReference type="EMBL" id="RRD31484.1"/>
    </source>
</evidence>
<dbReference type="GO" id="GO:0009307">
    <property type="term" value="P:DNA restriction-modification system"/>
    <property type="evidence" value="ECO:0007669"/>
    <property type="project" value="InterPro"/>
</dbReference>
<dbReference type="InterPro" id="IPR011335">
    <property type="entry name" value="Restrct_endonuc-II-like"/>
</dbReference>
<keyword evidence="3" id="KW-0255">Endonuclease</keyword>
<evidence type="ECO:0000313" key="4">
    <source>
        <dbReference type="Proteomes" id="UP000281771"/>
    </source>
</evidence>
<dbReference type="EMBL" id="RQZA01000003">
    <property type="protein sequence ID" value="RRD31484.1"/>
    <property type="molecule type" value="Genomic_DNA"/>
</dbReference>
<dbReference type="GO" id="GO:0016787">
    <property type="term" value="F:hydrolase activity"/>
    <property type="evidence" value="ECO:0007669"/>
    <property type="project" value="UniProtKB-KW"/>
</dbReference>
<dbReference type="Proteomes" id="UP000281771">
    <property type="component" value="Unassembled WGS sequence"/>
</dbReference>
<evidence type="ECO:0000256" key="1">
    <source>
        <dbReference type="ARBA" id="ARBA00022801"/>
    </source>
</evidence>
<gene>
    <name evidence="3" type="ORF">EII38_04465</name>
</gene>
<dbReference type="Gene3D" id="3.40.1350.10">
    <property type="match status" value="1"/>
</dbReference>